<dbReference type="Proteomes" id="UP000613066">
    <property type="component" value="Unassembled WGS sequence"/>
</dbReference>
<dbReference type="SMART" id="SM00184">
    <property type="entry name" value="RING"/>
    <property type="match status" value="2"/>
</dbReference>
<dbReference type="Gene3D" id="3.30.40.10">
    <property type="entry name" value="Zinc/RING finger domain, C3HC4 (zinc finger)"/>
    <property type="match status" value="2"/>
</dbReference>
<comment type="caution">
    <text evidence="7">The sequence shown here is derived from an EMBL/GenBank/DDBJ whole genome shotgun (WGS) entry which is preliminary data.</text>
</comment>
<dbReference type="InterPro" id="IPR011011">
    <property type="entry name" value="Znf_FYVE_PHD"/>
</dbReference>
<dbReference type="SUPFAM" id="SSF57903">
    <property type="entry name" value="FYVE/PHD zinc finger"/>
    <property type="match status" value="1"/>
</dbReference>
<evidence type="ECO:0000256" key="2">
    <source>
        <dbReference type="ARBA" id="ARBA00022771"/>
    </source>
</evidence>
<reference evidence="7" key="1">
    <citation type="submission" date="2019-09" db="EMBL/GenBank/DDBJ databases">
        <title>Bird 10,000 Genomes (B10K) Project - Family phase.</title>
        <authorList>
            <person name="Zhang G."/>
        </authorList>
    </citation>
    <scope>NUCLEOTIDE SEQUENCE</scope>
    <source>
        <strain evidence="7">B10K-DU-001-08</strain>
        <tissue evidence="7">Muscle</tissue>
    </source>
</reference>
<keyword evidence="3" id="KW-0862">Zinc</keyword>
<evidence type="ECO:0000259" key="5">
    <source>
        <dbReference type="PROSITE" id="PS50089"/>
    </source>
</evidence>
<evidence type="ECO:0000256" key="1">
    <source>
        <dbReference type="ARBA" id="ARBA00022723"/>
    </source>
</evidence>
<keyword evidence="2 4" id="KW-0863">Zinc-finger</keyword>
<dbReference type="GO" id="GO:0008270">
    <property type="term" value="F:zinc ion binding"/>
    <property type="evidence" value="ECO:0007669"/>
    <property type="project" value="UniProtKB-KW"/>
</dbReference>
<gene>
    <name evidence="7" type="primary">Phf7_0</name>
    <name evidence="7" type="ORF">PENPIL_R06258</name>
</gene>
<dbReference type="InterPro" id="IPR013083">
    <property type="entry name" value="Znf_RING/FYVE/PHD"/>
</dbReference>
<evidence type="ECO:0000259" key="6">
    <source>
        <dbReference type="PROSITE" id="PS51805"/>
    </source>
</evidence>
<dbReference type="PROSITE" id="PS50089">
    <property type="entry name" value="ZF_RING_2"/>
    <property type="match status" value="1"/>
</dbReference>
<dbReference type="InterPro" id="IPR051188">
    <property type="entry name" value="PHD-type_Zinc_Finger"/>
</dbReference>
<feature type="non-terminal residue" evidence="7">
    <location>
        <position position="280"/>
    </location>
</feature>
<dbReference type="InterPro" id="IPR034732">
    <property type="entry name" value="EPHD"/>
</dbReference>
<evidence type="ECO:0000256" key="4">
    <source>
        <dbReference type="PROSITE-ProRule" id="PRU00175"/>
    </source>
</evidence>
<dbReference type="InterPro" id="IPR001841">
    <property type="entry name" value="Znf_RING"/>
</dbReference>
<sequence>LSSTVCRICGQGDPESDIYGPQCLSSGIHVHTFCAAFSTGLLQRATIENRTVKFRFEDIINTIVQATQKCCFICSERGASIDCAETSCERSFHLPCALRGECVTQYFGEHRSFCREHRPQQAVEVLPAQDTTCAICMEPVGDSKSFNTMVCPACKHAWFHRVCIQGLALRAGITCFCCPFCRDRGAFLLDMDIMGIRVPARGSTWEDNDAYAALGERHGRCDVSECLCPQGREHVNLGGPWQLFLCSSCAAEGTHWCCSYSSIIGTGTWECSTCAGVGTG</sequence>
<evidence type="ECO:0000313" key="8">
    <source>
        <dbReference type="Proteomes" id="UP000613066"/>
    </source>
</evidence>
<dbReference type="InterPro" id="IPR001965">
    <property type="entry name" value="Znf_PHD"/>
</dbReference>
<dbReference type="Pfam" id="PF26054">
    <property type="entry name" value="PHD_G2E3"/>
    <property type="match status" value="1"/>
</dbReference>
<dbReference type="EMBL" id="WBMW01001003">
    <property type="protein sequence ID" value="NXC39533.1"/>
    <property type="molecule type" value="Genomic_DNA"/>
</dbReference>
<dbReference type="PANTHER" id="PTHR12420">
    <property type="entry name" value="PHD FINGER PROTEIN"/>
    <property type="match status" value="1"/>
</dbReference>
<proteinExistence type="predicted"/>
<name>A0A851NB99_9GALL</name>
<dbReference type="InterPro" id="IPR059102">
    <property type="entry name" value="PHD_PHF7/G2E3-like"/>
</dbReference>
<dbReference type="OrthoDB" id="9117234at2759"/>
<dbReference type="GO" id="GO:0005634">
    <property type="term" value="C:nucleus"/>
    <property type="evidence" value="ECO:0007669"/>
    <property type="project" value="TreeGrafter"/>
</dbReference>
<dbReference type="Pfam" id="PF13771">
    <property type="entry name" value="zf-HC5HC2H"/>
    <property type="match status" value="1"/>
</dbReference>
<keyword evidence="8" id="KW-1185">Reference proteome</keyword>
<feature type="domain" description="PHD-type" evidence="6">
    <location>
        <begin position="3"/>
        <end position="118"/>
    </location>
</feature>
<feature type="domain" description="RING-type" evidence="5">
    <location>
        <begin position="133"/>
        <end position="182"/>
    </location>
</feature>
<keyword evidence="1" id="KW-0479">Metal-binding</keyword>
<evidence type="ECO:0000256" key="3">
    <source>
        <dbReference type="ARBA" id="ARBA00022833"/>
    </source>
</evidence>
<evidence type="ECO:0000313" key="7">
    <source>
        <dbReference type="EMBL" id="NXC39533.1"/>
    </source>
</evidence>
<dbReference type="SUPFAM" id="SSF57850">
    <property type="entry name" value="RING/U-box"/>
    <property type="match status" value="1"/>
</dbReference>
<accession>A0A851NB99</accession>
<dbReference type="PANTHER" id="PTHR12420:SF47">
    <property type="entry name" value="PHD FINGER PROTEIN 7"/>
    <property type="match status" value="1"/>
</dbReference>
<dbReference type="PROSITE" id="PS51805">
    <property type="entry name" value="EPHD"/>
    <property type="match status" value="1"/>
</dbReference>
<protein>
    <submittedName>
        <fullName evidence="7">PHF7 protein</fullName>
    </submittedName>
</protein>
<organism evidence="7 8">
    <name type="scientific">Penelope pileata</name>
    <dbReference type="NCBI Taxonomy" id="1118817"/>
    <lineage>
        <taxon>Eukaryota</taxon>
        <taxon>Metazoa</taxon>
        <taxon>Chordata</taxon>
        <taxon>Craniata</taxon>
        <taxon>Vertebrata</taxon>
        <taxon>Euteleostomi</taxon>
        <taxon>Archelosauria</taxon>
        <taxon>Archosauria</taxon>
        <taxon>Dinosauria</taxon>
        <taxon>Saurischia</taxon>
        <taxon>Theropoda</taxon>
        <taxon>Coelurosauria</taxon>
        <taxon>Aves</taxon>
        <taxon>Neognathae</taxon>
        <taxon>Galloanserae</taxon>
        <taxon>Galliformes</taxon>
        <taxon>Cracidae</taxon>
        <taxon>Penelope</taxon>
    </lineage>
</organism>
<dbReference type="SMART" id="SM00249">
    <property type="entry name" value="PHD"/>
    <property type="match status" value="3"/>
</dbReference>
<feature type="non-terminal residue" evidence="7">
    <location>
        <position position="1"/>
    </location>
</feature>
<dbReference type="AlphaFoldDB" id="A0A851NB99"/>